<evidence type="ECO:0000313" key="3">
    <source>
        <dbReference type="Proteomes" id="UP001221898"/>
    </source>
</evidence>
<accession>A0AAD7SUJ9</accession>
<evidence type="ECO:0000313" key="2">
    <source>
        <dbReference type="EMBL" id="KAJ8409055.1"/>
    </source>
</evidence>
<evidence type="ECO:0000256" key="1">
    <source>
        <dbReference type="SAM" id="MobiDB-lite"/>
    </source>
</evidence>
<sequence>MRRLLPEEESQRGCRPPPEGSGSITVSETCHSDTSGGKRILCQRCEVNIVEQGPEKDCGCPAFTDKFTEPKVPLSGQNVGETRCQCCTASRRLLSGRAPRVPHAPGRVMPDLQPAAFAGLPVVALFPSPVRAMVGNGPAASAHGSSTVHCQKGVWSILHQPCLDPTGEAGQGRGVALGAPRADMTGPMQMVQGVAPPDTAPPGSSGTISFLTSSFHVSHAQQGSALVPLSPVLPSGWPETAAKSSSATAPPAVTGEER</sequence>
<name>A0AAD7SUJ9_9TELE</name>
<dbReference type="Proteomes" id="UP001221898">
    <property type="component" value="Unassembled WGS sequence"/>
</dbReference>
<feature type="region of interest" description="Disordered" evidence="1">
    <location>
        <begin position="230"/>
        <end position="258"/>
    </location>
</feature>
<comment type="caution">
    <text evidence="2">The sequence shown here is derived from an EMBL/GenBank/DDBJ whole genome shotgun (WGS) entry which is preliminary data.</text>
</comment>
<feature type="compositionally biased region" description="Polar residues" evidence="1">
    <location>
        <begin position="22"/>
        <end position="35"/>
    </location>
</feature>
<organism evidence="2 3">
    <name type="scientific">Aldrovandia affinis</name>
    <dbReference type="NCBI Taxonomy" id="143900"/>
    <lineage>
        <taxon>Eukaryota</taxon>
        <taxon>Metazoa</taxon>
        <taxon>Chordata</taxon>
        <taxon>Craniata</taxon>
        <taxon>Vertebrata</taxon>
        <taxon>Euteleostomi</taxon>
        <taxon>Actinopterygii</taxon>
        <taxon>Neopterygii</taxon>
        <taxon>Teleostei</taxon>
        <taxon>Notacanthiformes</taxon>
        <taxon>Halosauridae</taxon>
        <taxon>Aldrovandia</taxon>
    </lineage>
</organism>
<keyword evidence="3" id="KW-1185">Reference proteome</keyword>
<protein>
    <submittedName>
        <fullName evidence="2">Uncharacterized protein</fullName>
    </submittedName>
</protein>
<proteinExistence type="predicted"/>
<gene>
    <name evidence="2" type="ORF">AAFF_G00240760</name>
</gene>
<feature type="region of interest" description="Disordered" evidence="1">
    <location>
        <begin position="1"/>
        <end position="36"/>
    </location>
</feature>
<feature type="compositionally biased region" description="Basic and acidic residues" evidence="1">
    <location>
        <begin position="1"/>
        <end position="12"/>
    </location>
</feature>
<reference evidence="2" key="1">
    <citation type="journal article" date="2023" name="Science">
        <title>Genome structures resolve the early diversification of teleost fishes.</title>
        <authorList>
            <person name="Parey E."/>
            <person name="Louis A."/>
            <person name="Montfort J."/>
            <person name="Bouchez O."/>
            <person name="Roques C."/>
            <person name="Iampietro C."/>
            <person name="Lluch J."/>
            <person name="Castinel A."/>
            <person name="Donnadieu C."/>
            <person name="Desvignes T."/>
            <person name="Floi Bucao C."/>
            <person name="Jouanno E."/>
            <person name="Wen M."/>
            <person name="Mejri S."/>
            <person name="Dirks R."/>
            <person name="Jansen H."/>
            <person name="Henkel C."/>
            <person name="Chen W.J."/>
            <person name="Zahm M."/>
            <person name="Cabau C."/>
            <person name="Klopp C."/>
            <person name="Thompson A.W."/>
            <person name="Robinson-Rechavi M."/>
            <person name="Braasch I."/>
            <person name="Lecointre G."/>
            <person name="Bobe J."/>
            <person name="Postlethwait J.H."/>
            <person name="Berthelot C."/>
            <person name="Roest Crollius H."/>
            <person name="Guiguen Y."/>
        </authorList>
    </citation>
    <scope>NUCLEOTIDE SEQUENCE</scope>
    <source>
        <strain evidence="2">NC1722</strain>
    </source>
</reference>
<feature type="compositionally biased region" description="Low complexity" evidence="1">
    <location>
        <begin position="238"/>
        <end position="258"/>
    </location>
</feature>
<dbReference type="AlphaFoldDB" id="A0AAD7SUJ9"/>
<dbReference type="EMBL" id="JAINUG010000032">
    <property type="protein sequence ID" value="KAJ8409055.1"/>
    <property type="molecule type" value="Genomic_DNA"/>
</dbReference>